<evidence type="ECO:0000256" key="1">
    <source>
        <dbReference type="ARBA" id="ARBA00022729"/>
    </source>
</evidence>
<dbReference type="Pfam" id="PF01839">
    <property type="entry name" value="FG-GAP"/>
    <property type="match status" value="3"/>
</dbReference>
<reference evidence="5 6" key="1">
    <citation type="submission" date="2022-10" db="EMBL/GenBank/DDBJ databases">
        <title>The complete genomes of actinobacterial strains from the NBC collection.</title>
        <authorList>
            <person name="Joergensen T.S."/>
            <person name="Alvarez Arevalo M."/>
            <person name="Sterndorff E.B."/>
            <person name="Faurdal D."/>
            <person name="Vuksanovic O."/>
            <person name="Mourched A.-S."/>
            <person name="Charusanti P."/>
            <person name="Shaw S."/>
            <person name="Blin K."/>
            <person name="Weber T."/>
        </authorList>
    </citation>
    <scope>NUCLEOTIDE SEQUENCE [LARGE SCALE GENOMIC DNA]</scope>
    <source>
        <strain evidence="5 6">NBC_00206</strain>
    </source>
</reference>
<dbReference type="InterPro" id="IPR013517">
    <property type="entry name" value="FG-GAP"/>
</dbReference>
<dbReference type="InterPro" id="IPR006311">
    <property type="entry name" value="TAT_signal"/>
</dbReference>
<evidence type="ECO:0000256" key="3">
    <source>
        <dbReference type="ARBA" id="ARBA00022801"/>
    </source>
</evidence>
<evidence type="ECO:0000313" key="5">
    <source>
        <dbReference type="EMBL" id="WTO83014.1"/>
    </source>
</evidence>
<keyword evidence="3" id="KW-0378">Hydrolase</keyword>
<gene>
    <name evidence="5" type="ORF">OHU27_11500</name>
</gene>
<dbReference type="Proteomes" id="UP001622690">
    <property type="component" value="Chromosome"/>
</dbReference>
<dbReference type="Gene3D" id="2.130.10.130">
    <property type="entry name" value="Integrin alpha, N-terminal"/>
    <property type="match status" value="4"/>
</dbReference>
<dbReference type="PANTHER" id="PTHR23221">
    <property type="entry name" value="GLYCOSYLPHOSPHATIDYLINOSITOL PHOSPHOLIPASE D"/>
    <property type="match status" value="1"/>
</dbReference>
<dbReference type="RefSeq" id="WP_406257553.1">
    <property type="nucleotide sequence ID" value="NZ_CP108125.1"/>
</dbReference>
<accession>A0ABZ1IXC4</accession>
<keyword evidence="4" id="KW-0325">Glycoprotein</keyword>
<organism evidence="5 6">
    <name type="scientific">Streptomyces nigra</name>
    <dbReference type="NCBI Taxonomy" id="1827580"/>
    <lineage>
        <taxon>Bacteria</taxon>
        <taxon>Bacillati</taxon>
        <taxon>Actinomycetota</taxon>
        <taxon>Actinomycetes</taxon>
        <taxon>Kitasatosporales</taxon>
        <taxon>Streptomycetaceae</taxon>
        <taxon>Streptomyces</taxon>
    </lineage>
</organism>
<name>A0ABZ1IXC4_9ACTN</name>
<keyword evidence="6" id="KW-1185">Reference proteome</keyword>
<dbReference type="InterPro" id="IPR013519">
    <property type="entry name" value="Int_alpha_beta-p"/>
</dbReference>
<dbReference type="PANTHER" id="PTHR23221:SF7">
    <property type="entry name" value="PHOSPHATIDYLINOSITOL-GLYCAN-SPECIFIC PHOSPHOLIPASE D"/>
    <property type="match status" value="1"/>
</dbReference>
<proteinExistence type="predicted"/>
<dbReference type="InterPro" id="IPR028994">
    <property type="entry name" value="Integrin_alpha_N"/>
</dbReference>
<dbReference type="Pfam" id="PF13517">
    <property type="entry name" value="FG-GAP_3"/>
    <property type="match status" value="1"/>
</dbReference>
<dbReference type="EMBL" id="CP108125">
    <property type="protein sequence ID" value="WTO83014.1"/>
    <property type="molecule type" value="Genomic_DNA"/>
</dbReference>
<evidence type="ECO:0000256" key="2">
    <source>
        <dbReference type="ARBA" id="ARBA00022737"/>
    </source>
</evidence>
<dbReference type="SUPFAM" id="SSF69318">
    <property type="entry name" value="Integrin alpha N-terminal domain"/>
    <property type="match status" value="1"/>
</dbReference>
<keyword evidence="1" id="KW-0732">Signal</keyword>
<evidence type="ECO:0000256" key="4">
    <source>
        <dbReference type="ARBA" id="ARBA00023180"/>
    </source>
</evidence>
<protein>
    <submittedName>
        <fullName evidence="5">FG-GAP-like repeat-containing protein</fullName>
    </submittedName>
</protein>
<sequence>MPSRSHRRTPISRRRRLGLATGVVLVAGAIAVPAVNAATESAVTAKASTKRLHDDFNGDGFADVAIGAPGTTVNTQERAGSVSVLYGSASGLATSRKQVLKGPGVKDPEGWRGLYGSQLESGDLDGDGYADLVSVIQDYKVDIDNGHTVQVNWGGPGGLSAQPTTIVWTPLKSATTGLFTVADVDGDQHPDVVTLTDDDWLSADPEKTNGDGTVFHGPFDREGHPAEKDYFTIAGKSQSYQSLTAGDVDGDGAADLAVRTTKADGSRGVELLLGGTGGFTRKGLLKDAQGRVVPGDDAAIGDLNKDGHGDIVIGHPAESTTGLPTKGGAVAVVYGGPNGVSTTRTPVWINQDTAGVPGAAEKGDGMGTGLSLGDTNGDGYLDVATGLPGEDLGTVADAGAVLVLRGGASGLTGTGSKAFTQSTAHVPGTAEKGDKFGAATALVDADGDKKDGLVVGDPDENATDGSVWVFSTTSTGITATGSFSFGPTTMGFTASKARFGAAVSD</sequence>
<keyword evidence="2" id="KW-0677">Repeat</keyword>
<dbReference type="PROSITE" id="PS51318">
    <property type="entry name" value="TAT"/>
    <property type="match status" value="1"/>
</dbReference>
<evidence type="ECO:0000313" key="6">
    <source>
        <dbReference type="Proteomes" id="UP001622690"/>
    </source>
</evidence>
<dbReference type="SMART" id="SM00191">
    <property type="entry name" value="Int_alpha"/>
    <property type="match status" value="4"/>
</dbReference>